<evidence type="ECO:0000256" key="3">
    <source>
        <dbReference type="ARBA" id="ARBA00023004"/>
    </source>
</evidence>
<reference evidence="5 6" key="1">
    <citation type="submission" date="2015-05" db="EMBL/GenBank/DDBJ databases">
        <title>Distinctive expansion of gene families associated with plant cell wall degradation and secondary metabolism in the genomes of grapevine trunk pathogens.</title>
        <authorList>
            <person name="Lawrence D.P."/>
            <person name="Travadon R."/>
            <person name="Rolshausen P.E."/>
            <person name="Baumgartner K."/>
        </authorList>
    </citation>
    <scope>NUCLEOTIDE SEQUENCE [LARGE SCALE GENOMIC DNA]</scope>
    <source>
        <strain evidence="5">UCRPC4</strain>
    </source>
</reference>
<evidence type="ECO:0000313" key="6">
    <source>
        <dbReference type="Proteomes" id="UP000053317"/>
    </source>
</evidence>
<accession>A0A0G2F467</accession>
<dbReference type="OrthoDB" id="407010at2759"/>
<dbReference type="Pfam" id="PF03055">
    <property type="entry name" value="RPE65"/>
    <property type="match status" value="1"/>
</dbReference>
<protein>
    <submittedName>
        <fullName evidence="5">Putative retinal pigment epithelial membrane family protein</fullName>
    </submittedName>
</protein>
<evidence type="ECO:0000256" key="4">
    <source>
        <dbReference type="PIRSR" id="PIRSR604294-1"/>
    </source>
</evidence>
<dbReference type="GO" id="GO:0046872">
    <property type="term" value="F:metal ion binding"/>
    <property type="evidence" value="ECO:0007669"/>
    <property type="project" value="UniProtKB-KW"/>
</dbReference>
<reference evidence="5 6" key="2">
    <citation type="submission" date="2015-05" db="EMBL/GenBank/DDBJ databases">
        <authorList>
            <person name="Morales-Cruz A."/>
            <person name="Amrine K.C."/>
            <person name="Cantu D."/>
        </authorList>
    </citation>
    <scope>NUCLEOTIDE SEQUENCE [LARGE SCALE GENOMIC DNA]</scope>
    <source>
        <strain evidence="5">UCRPC4</strain>
    </source>
</reference>
<evidence type="ECO:0000256" key="2">
    <source>
        <dbReference type="ARBA" id="ARBA00022723"/>
    </source>
</evidence>
<dbReference type="AlphaFoldDB" id="A0A0G2F467"/>
<organism evidence="5 6">
    <name type="scientific">Phaeomoniella chlamydospora</name>
    <name type="common">Phaeoacremonium chlamydosporum</name>
    <dbReference type="NCBI Taxonomy" id="158046"/>
    <lineage>
        <taxon>Eukaryota</taxon>
        <taxon>Fungi</taxon>
        <taxon>Dikarya</taxon>
        <taxon>Ascomycota</taxon>
        <taxon>Pezizomycotina</taxon>
        <taxon>Eurotiomycetes</taxon>
        <taxon>Chaetothyriomycetidae</taxon>
        <taxon>Phaeomoniellales</taxon>
        <taxon>Phaeomoniellaceae</taxon>
        <taxon>Phaeomoniella</taxon>
    </lineage>
</organism>
<dbReference type="InterPro" id="IPR004294">
    <property type="entry name" value="Carotenoid_Oase"/>
</dbReference>
<dbReference type="GO" id="GO:0016702">
    <property type="term" value="F:oxidoreductase activity, acting on single donors with incorporation of molecular oxygen, incorporation of two atoms of oxygen"/>
    <property type="evidence" value="ECO:0007669"/>
    <property type="project" value="InterPro"/>
</dbReference>
<dbReference type="Proteomes" id="UP000053317">
    <property type="component" value="Unassembled WGS sequence"/>
</dbReference>
<name>A0A0G2F467_PHACM</name>
<dbReference type="EMBL" id="LCWF01000006">
    <property type="protein sequence ID" value="KKY29056.1"/>
    <property type="molecule type" value="Genomic_DNA"/>
</dbReference>
<keyword evidence="2 4" id="KW-0479">Metal-binding</keyword>
<gene>
    <name evidence="5" type="ORF">UCRPC4_g00245</name>
</gene>
<comment type="similarity">
    <text evidence="1">Belongs to the carotenoid oxygenase family.</text>
</comment>
<comment type="cofactor">
    <cofactor evidence="4">
        <name>Fe(2+)</name>
        <dbReference type="ChEBI" id="CHEBI:29033"/>
    </cofactor>
    <text evidence="4">Binds 1 Fe(2+) ion per subunit.</text>
</comment>
<keyword evidence="3 4" id="KW-0408">Iron</keyword>
<proteinExistence type="inferred from homology"/>
<evidence type="ECO:0000256" key="1">
    <source>
        <dbReference type="ARBA" id="ARBA00006787"/>
    </source>
</evidence>
<sequence>MPMDNPGNVNIGVSLTANFPGLSSTGAKIEHDGMANALVTLCNKSDQSTIQMLDPETLEPIGLAKQKNLHPKLSGPLSGAHAKIDPVTGDVYNYNLDPVGLTSVYRVFSVSAKIGKTTILATLRHPPAYIHSILLTERYVILCV</sequence>
<feature type="binding site" evidence="4">
    <location>
        <position position="81"/>
    </location>
    <ligand>
        <name>Fe cation</name>
        <dbReference type="ChEBI" id="CHEBI:24875"/>
        <note>catalytic</note>
    </ligand>
</feature>
<feature type="binding site" evidence="4">
    <location>
        <position position="131"/>
    </location>
    <ligand>
        <name>Fe cation</name>
        <dbReference type="ChEBI" id="CHEBI:24875"/>
        <note>catalytic</note>
    </ligand>
</feature>
<comment type="caution">
    <text evidence="5">The sequence shown here is derived from an EMBL/GenBank/DDBJ whole genome shotgun (WGS) entry which is preliminary data.</text>
</comment>
<evidence type="ECO:0000313" key="5">
    <source>
        <dbReference type="EMBL" id="KKY29056.1"/>
    </source>
</evidence>
<keyword evidence="6" id="KW-1185">Reference proteome</keyword>